<accession>A0A1E3BS90</accession>
<keyword evidence="5 7" id="KW-0472">Membrane</keyword>
<dbReference type="STRING" id="573508.A0A1E3BS90"/>
<evidence type="ECO:0000256" key="6">
    <source>
        <dbReference type="SAM" id="MobiDB-lite"/>
    </source>
</evidence>
<keyword evidence="11" id="KW-1185">Reference proteome</keyword>
<sequence length="282" mass="30425">MHQLLLDLLLLALPNLVLGVAFVNPPAFEATTDFSNNPTYEKGSLLRIKWNEQSEDNTSLTLWQLNGTQWLQPFEYLTQNVSGSVTSLDWTVQTTKDLKLSNMFYLCLFVEGDTTSVTNSHYFNITSTDEDDDHDSTTATKTITTGSTQLSPATPSNSPSTTSSGSFKATTTAAAAATATNTSTPDSAGLSSGAKVGVGVGVAVGGLAVIGAAFFAFVRRRKLRRASVPADSVIYAKVHGNEKKPHEIDGRETTRIYELDDNERRELENNERPASSAPAELP</sequence>
<feature type="region of interest" description="Disordered" evidence="6">
    <location>
        <begin position="125"/>
        <end position="166"/>
    </location>
</feature>
<evidence type="ECO:0000256" key="5">
    <source>
        <dbReference type="ARBA" id="ARBA00023136"/>
    </source>
</evidence>
<dbReference type="InterPro" id="IPR051694">
    <property type="entry name" value="Immunoregulatory_rcpt-like"/>
</dbReference>
<feature type="region of interest" description="Disordered" evidence="6">
    <location>
        <begin position="242"/>
        <end position="282"/>
    </location>
</feature>
<keyword evidence="3 8" id="KW-0732">Signal</keyword>
<evidence type="ECO:0000256" key="4">
    <source>
        <dbReference type="ARBA" id="ARBA00022989"/>
    </source>
</evidence>
<dbReference type="Proteomes" id="UP000094569">
    <property type="component" value="Unassembled WGS sequence"/>
</dbReference>
<dbReference type="Pfam" id="PF10342">
    <property type="entry name" value="Kre9_KNH"/>
    <property type="match status" value="1"/>
</dbReference>
<feature type="signal peptide" evidence="8">
    <location>
        <begin position="1"/>
        <end position="19"/>
    </location>
</feature>
<protein>
    <recommendedName>
        <fullName evidence="9">Yeast cell wall synthesis Kre9/Knh1-like N-terminal domain-containing protein</fullName>
    </recommendedName>
</protein>
<feature type="domain" description="Yeast cell wall synthesis Kre9/Knh1-like N-terminal" evidence="9">
    <location>
        <begin position="37"/>
        <end position="125"/>
    </location>
</feature>
<evidence type="ECO:0000256" key="3">
    <source>
        <dbReference type="ARBA" id="ARBA00022729"/>
    </source>
</evidence>
<evidence type="ECO:0000256" key="8">
    <source>
        <dbReference type="SAM" id="SignalP"/>
    </source>
</evidence>
<evidence type="ECO:0000313" key="11">
    <source>
        <dbReference type="Proteomes" id="UP000094569"/>
    </source>
</evidence>
<feature type="chain" id="PRO_5009123979" description="Yeast cell wall synthesis Kre9/Knh1-like N-terminal domain-containing protein" evidence="8">
    <location>
        <begin position="20"/>
        <end position="282"/>
    </location>
</feature>
<dbReference type="PANTHER" id="PTHR15549">
    <property type="entry name" value="PAIRED IMMUNOGLOBULIN-LIKE TYPE 2 RECEPTOR"/>
    <property type="match status" value="1"/>
</dbReference>
<dbReference type="VEuPathDB" id="FungiDB:SI65_01250"/>
<evidence type="ECO:0000313" key="10">
    <source>
        <dbReference type="EMBL" id="ODM23661.1"/>
    </source>
</evidence>
<dbReference type="InterPro" id="IPR018466">
    <property type="entry name" value="Kre9/Knh1-like_N"/>
</dbReference>
<evidence type="ECO:0000256" key="7">
    <source>
        <dbReference type="SAM" id="Phobius"/>
    </source>
</evidence>
<dbReference type="AlphaFoldDB" id="A0A1E3BS90"/>
<dbReference type="PANTHER" id="PTHR15549:SF6">
    <property type="entry name" value="MID2 DOMAIN-CONTAINING PROTEIN"/>
    <property type="match status" value="1"/>
</dbReference>
<keyword evidence="4 7" id="KW-1133">Transmembrane helix</keyword>
<comment type="caution">
    <text evidence="10">The sequence shown here is derived from an EMBL/GenBank/DDBJ whole genome shotgun (WGS) entry which is preliminary data.</text>
</comment>
<organism evidence="10 11">
    <name type="scientific">Aspergillus cristatus</name>
    <name type="common">Chinese Fuzhuan brick tea-fermentation fungus</name>
    <name type="synonym">Eurotium cristatum</name>
    <dbReference type="NCBI Taxonomy" id="573508"/>
    <lineage>
        <taxon>Eukaryota</taxon>
        <taxon>Fungi</taxon>
        <taxon>Dikarya</taxon>
        <taxon>Ascomycota</taxon>
        <taxon>Pezizomycotina</taxon>
        <taxon>Eurotiomycetes</taxon>
        <taxon>Eurotiomycetidae</taxon>
        <taxon>Eurotiales</taxon>
        <taxon>Aspergillaceae</taxon>
        <taxon>Aspergillus</taxon>
        <taxon>Aspergillus subgen. Aspergillus</taxon>
    </lineage>
</organism>
<feature type="compositionally biased region" description="Basic and acidic residues" evidence="6">
    <location>
        <begin position="242"/>
        <end position="271"/>
    </location>
</feature>
<dbReference type="EMBL" id="JXNT01000001">
    <property type="protein sequence ID" value="ODM23661.1"/>
    <property type="molecule type" value="Genomic_DNA"/>
</dbReference>
<feature type="transmembrane region" description="Helical" evidence="7">
    <location>
        <begin position="196"/>
        <end position="218"/>
    </location>
</feature>
<dbReference type="GO" id="GO:0071944">
    <property type="term" value="C:cell periphery"/>
    <property type="evidence" value="ECO:0007669"/>
    <property type="project" value="UniProtKB-ARBA"/>
</dbReference>
<keyword evidence="2 7" id="KW-0812">Transmembrane</keyword>
<reference evidence="10 11" key="1">
    <citation type="journal article" date="2016" name="BMC Genomics">
        <title>Comparative genomic and transcriptomic analyses of the Fuzhuan brick tea-fermentation fungus Aspergillus cristatus.</title>
        <authorList>
            <person name="Ge Y."/>
            <person name="Wang Y."/>
            <person name="Liu Y."/>
            <person name="Tan Y."/>
            <person name="Ren X."/>
            <person name="Zhang X."/>
            <person name="Hyde K.D."/>
            <person name="Liu Y."/>
            <person name="Liu Z."/>
        </authorList>
    </citation>
    <scope>NUCLEOTIDE SEQUENCE [LARGE SCALE GENOMIC DNA]</scope>
    <source>
        <strain evidence="10 11">GZAAS20.1005</strain>
    </source>
</reference>
<dbReference type="OrthoDB" id="4503744at2759"/>
<gene>
    <name evidence="10" type="ORF">SI65_01250</name>
</gene>
<proteinExistence type="predicted"/>
<name>A0A1E3BS90_ASPCR</name>
<dbReference type="GO" id="GO:0016020">
    <property type="term" value="C:membrane"/>
    <property type="evidence" value="ECO:0007669"/>
    <property type="project" value="UniProtKB-SubCell"/>
</dbReference>
<evidence type="ECO:0000256" key="2">
    <source>
        <dbReference type="ARBA" id="ARBA00022692"/>
    </source>
</evidence>
<comment type="subcellular location">
    <subcellularLocation>
        <location evidence="1">Membrane</location>
        <topology evidence="1">Single-pass membrane protein</topology>
    </subcellularLocation>
</comment>
<evidence type="ECO:0000259" key="9">
    <source>
        <dbReference type="Pfam" id="PF10342"/>
    </source>
</evidence>
<evidence type="ECO:0000256" key="1">
    <source>
        <dbReference type="ARBA" id="ARBA00004167"/>
    </source>
</evidence>
<feature type="compositionally biased region" description="Low complexity" evidence="6">
    <location>
        <begin position="137"/>
        <end position="166"/>
    </location>
</feature>